<dbReference type="GO" id="GO:0004527">
    <property type="term" value="F:exonuclease activity"/>
    <property type="evidence" value="ECO:0007669"/>
    <property type="project" value="UniProtKB-KW"/>
</dbReference>
<dbReference type="InterPro" id="IPR029052">
    <property type="entry name" value="Metallo-depent_PP-like"/>
</dbReference>
<dbReference type="RefSeq" id="WP_114297998.1">
    <property type="nucleotide sequence ID" value="NZ_QPJT01000012.1"/>
</dbReference>
<dbReference type="Proteomes" id="UP000253034">
    <property type="component" value="Unassembled WGS sequence"/>
</dbReference>
<evidence type="ECO:0000313" key="4">
    <source>
        <dbReference type="Proteomes" id="UP000253034"/>
    </source>
</evidence>
<dbReference type="CDD" id="cd00840">
    <property type="entry name" value="MPP_Mre11_N"/>
    <property type="match status" value="1"/>
</dbReference>
<organism evidence="3 4">
    <name type="scientific">Anaerobacterium chartisolvens</name>
    <dbReference type="NCBI Taxonomy" id="1297424"/>
    <lineage>
        <taxon>Bacteria</taxon>
        <taxon>Bacillati</taxon>
        <taxon>Bacillota</taxon>
        <taxon>Clostridia</taxon>
        <taxon>Eubacteriales</taxon>
        <taxon>Oscillospiraceae</taxon>
        <taxon>Anaerobacterium</taxon>
    </lineage>
</organism>
<dbReference type="InterPro" id="IPR004843">
    <property type="entry name" value="Calcineurin-like_PHP"/>
</dbReference>
<dbReference type="AlphaFoldDB" id="A0A369B3B4"/>
<dbReference type="PANTHER" id="PTHR30337">
    <property type="entry name" value="COMPONENT OF ATP-DEPENDENT DSDNA EXONUCLEASE"/>
    <property type="match status" value="1"/>
</dbReference>
<dbReference type="EMBL" id="QPJT01000012">
    <property type="protein sequence ID" value="RCX16072.1"/>
    <property type="molecule type" value="Genomic_DNA"/>
</dbReference>
<proteinExistence type="predicted"/>
<evidence type="ECO:0000259" key="2">
    <source>
        <dbReference type="Pfam" id="PF00149"/>
    </source>
</evidence>
<evidence type="ECO:0000256" key="1">
    <source>
        <dbReference type="ARBA" id="ARBA00022801"/>
    </source>
</evidence>
<dbReference type="Gene3D" id="3.60.21.10">
    <property type="match status" value="1"/>
</dbReference>
<dbReference type="PANTHER" id="PTHR30337:SF7">
    <property type="entry name" value="PHOSPHOESTERASE"/>
    <property type="match status" value="1"/>
</dbReference>
<keyword evidence="1" id="KW-0378">Hydrolase</keyword>
<dbReference type="SUPFAM" id="SSF56300">
    <property type="entry name" value="Metallo-dependent phosphatases"/>
    <property type="match status" value="1"/>
</dbReference>
<sequence>MKSVKFLHCADMHLDAPFTSLASYEKVQLRQRDLKEVFKRIIDAARDENVDILLVSGDLYEHNYVKKSTVELINDAFSSIKHIKVFIAPGNHDPYIPGCYYEKFKWSDNVHILAGESCCIKLDDMGVCIYGAGFGSFYEERTLISGIAPVDEGCINILLTHGTVDMNFKASVYNPMSGNELAALNMDYIALGHFHNRIEDIGGYGVVYNPGSPEALGFDEPGEHGAFMGSIYKDNEKSSKLDLRFLTLGKRFYEQKDINIGGCCSEQQVISKIEDAICLCPAGRPGGKKPADGLYSVTIRGSAGDFKWVKAELIENYFRDKLFFLKLANEAGTDYNIDEIINEPGLRGLFVRKVLKLMDQAQGNHDRELLHKAMHYGLEALEKGRVDIDYII</sequence>
<keyword evidence="4" id="KW-1185">Reference proteome</keyword>
<dbReference type="OrthoDB" id="9773856at2"/>
<name>A0A369B3B4_9FIRM</name>
<evidence type="ECO:0000313" key="3">
    <source>
        <dbReference type="EMBL" id="RCX16072.1"/>
    </source>
</evidence>
<accession>A0A369B3B4</accession>
<protein>
    <submittedName>
        <fullName evidence="3">DNA repair exonuclease SbcCD nuclease subunit</fullName>
    </submittedName>
</protein>
<feature type="domain" description="Calcineurin-like phosphoesterase" evidence="2">
    <location>
        <begin position="5"/>
        <end position="196"/>
    </location>
</feature>
<gene>
    <name evidence="3" type="ORF">DFR58_11254</name>
</gene>
<dbReference type="InterPro" id="IPR041796">
    <property type="entry name" value="Mre11_N"/>
</dbReference>
<keyword evidence="3" id="KW-0269">Exonuclease</keyword>
<dbReference type="Pfam" id="PF00149">
    <property type="entry name" value="Metallophos"/>
    <property type="match status" value="1"/>
</dbReference>
<comment type="caution">
    <text evidence="3">The sequence shown here is derived from an EMBL/GenBank/DDBJ whole genome shotgun (WGS) entry which is preliminary data.</text>
</comment>
<reference evidence="3 4" key="1">
    <citation type="submission" date="2018-07" db="EMBL/GenBank/DDBJ databases">
        <title>Genomic Encyclopedia of Type Strains, Phase IV (KMG-IV): sequencing the most valuable type-strain genomes for metagenomic binning, comparative biology and taxonomic classification.</title>
        <authorList>
            <person name="Goeker M."/>
        </authorList>
    </citation>
    <scope>NUCLEOTIDE SEQUENCE [LARGE SCALE GENOMIC DNA]</scope>
    <source>
        <strain evidence="3 4">DSM 27016</strain>
    </source>
</reference>
<dbReference type="InterPro" id="IPR050535">
    <property type="entry name" value="DNA_Repair-Maintenance_Comp"/>
</dbReference>
<keyword evidence="3" id="KW-0540">Nuclease</keyword>